<feature type="compositionally biased region" description="Polar residues" evidence="1">
    <location>
        <begin position="552"/>
        <end position="567"/>
    </location>
</feature>
<dbReference type="KEGG" id="lenr:94172255"/>
<dbReference type="RefSeq" id="XP_067692800.1">
    <property type="nucleotide sequence ID" value="XM_067836745.1"/>
</dbReference>
<organism evidence="2 3">
    <name type="scientific">Leishmania enriettii</name>
    <dbReference type="NCBI Taxonomy" id="5663"/>
    <lineage>
        <taxon>Eukaryota</taxon>
        <taxon>Discoba</taxon>
        <taxon>Euglenozoa</taxon>
        <taxon>Kinetoplastea</taxon>
        <taxon>Metakinetoplastina</taxon>
        <taxon>Trypanosomatida</taxon>
        <taxon>Trypanosomatidae</taxon>
        <taxon>Leishmaniinae</taxon>
        <taxon>Leishmania</taxon>
    </lineage>
</organism>
<protein>
    <submittedName>
        <fullName evidence="2">Uncharacterized protein</fullName>
    </submittedName>
</protein>
<dbReference type="AlphaFoldDB" id="A0A836H684"/>
<dbReference type="EMBL" id="JAFHKP010000024">
    <property type="protein sequence ID" value="KAG5478335.1"/>
    <property type="molecule type" value="Genomic_DNA"/>
</dbReference>
<gene>
    <name evidence="2" type="ORF">CUR178_05050</name>
</gene>
<dbReference type="GeneID" id="94172255"/>
<evidence type="ECO:0000256" key="1">
    <source>
        <dbReference type="SAM" id="MobiDB-lite"/>
    </source>
</evidence>
<comment type="caution">
    <text evidence="2">The sequence shown here is derived from an EMBL/GenBank/DDBJ whole genome shotgun (WGS) entry which is preliminary data.</text>
</comment>
<sequence>MRSTSTLYRYACDEEDCVSHSELVKLFHGIDVALDTAADAATSAGEIKPSPPPPAVTDKMLLAYAPNLCFPTHLTLSRSYLGDGGLAAFMRVLPMLRWVRAIEARGVGAGPRTMEALSAALTAYLVDGCEGAAALPTGTPIDAPEPETEPLAGGRLPALELVDLRDNEGIYALSGQRLLAALRKRRLMLRAWCANYVGASDVVPALEVLVDLEGLPPSTASALHAWNEEAANVKHQRVLARELHRWQEQVQMFTVRSAVNNSMSCGDSDAPRAAVTAAAAAGQPVGEHVVFRLPSYADADSLVTQMMCEVNACMSDFLTASCCFGFEKEAAQQPACVNESAPLALPLPTSDGVRAALQACADFGADTLAIVPHTNAALWYVARVCPPLQQQKGRHTAALSSSATTAEDLLNYWEAKANIAALLRGLQANPALETELEASKEAGGIVIQRHLYRLRQLYVQLDQNDAPHEYSMCTPRVGEAGATPLSEMTVLYYRIVAALVTRRFCETHLPSMRACEQHISDITQHVLNHLVVGEASSEALEMRAKRLHTHLDSYSSPRSNPSEQPSGTPEGEQDLRVLPPIMARCLYHLRRHQAEAAAWVKTYAGTTAAAHSQPSSPREATTAAAAIHAFHACHCADKLRYDMGGCTAKGSTAELSSTSLPLPCTSCCYHALQTVQAILQSVKGESSEESELCARWEILAPVRRALPHELRMFFFDMVIRQRSRLRGGCAYIPSLDPVTGVSVPVPGSMMEWLAYAEHQRENWVKLLRMFGEWYRLRALESYGIAGARALLRQAPHVGTIIQTRAHGK</sequence>
<name>A0A836H684_LEIEN</name>
<evidence type="ECO:0000313" key="2">
    <source>
        <dbReference type="EMBL" id="KAG5478335.1"/>
    </source>
</evidence>
<accession>A0A836H684</accession>
<proteinExistence type="predicted"/>
<reference evidence="2 3" key="1">
    <citation type="submission" date="2021-02" db="EMBL/GenBank/DDBJ databases">
        <title>Leishmania (Mundinia) enrietti genome sequencing and assembly.</title>
        <authorList>
            <person name="Almutairi H."/>
            <person name="Gatherer D."/>
        </authorList>
    </citation>
    <scope>NUCLEOTIDE SEQUENCE [LARGE SCALE GENOMIC DNA]</scope>
    <source>
        <strain evidence="2">CUR178</strain>
    </source>
</reference>
<feature type="region of interest" description="Disordered" evidence="1">
    <location>
        <begin position="550"/>
        <end position="574"/>
    </location>
</feature>
<keyword evidence="3" id="KW-1185">Reference proteome</keyword>
<evidence type="ECO:0000313" key="3">
    <source>
        <dbReference type="Proteomes" id="UP000674179"/>
    </source>
</evidence>
<dbReference type="Proteomes" id="UP000674179">
    <property type="component" value="Chromosome 24"/>
</dbReference>
<dbReference type="OrthoDB" id="247214at2759"/>